<reference evidence="3 4" key="1">
    <citation type="submission" date="2018-08" db="EMBL/GenBank/DDBJ databases">
        <title>Draft genome sequence of Psychrilyobacter sp. strain SD5 isolated from Black Sea water.</title>
        <authorList>
            <person name="Yadav S."/>
            <person name="Villanueva L."/>
            <person name="Damste J.S.S."/>
        </authorList>
    </citation>
    <scope>NUCLEOTIDE SEQUENCE [LARGE SCALE GENOMIC DNA]</scope>
    <source>
        <strain evidence="3 4">SD5</strain>
    </source>
</reference>
<sequence>MKKIIFLFLIIFSVITFGKKPLVVGMELAYPPFETTDKYGNPSGFSVDMATDLGKYLGREVVIENMGYGGLIPALKTKKIDIILSSMSITERRKRSINFSTPYAKSNLAILANQKSGIKDPMDLNKEGRKIAVKKGTTGHVVAMKVFPKADILVFDKESACILEVTQGKVDGFIYDPLTILKNWKKNKNTTEPILKPFEETPQYWAIAYNKNNNELGKQINKFIESYKKNGSLDRLADKYLAEPKEEFEKRNIPFFF</sequence>
<name>A0ABX9KH71_9FUSO</name>
<dbReference type="SMART" id="SM00062">
    <property type="entry name" value="PBPb"/>
    <property type="match status" value="1"/>
</dbReference>
<organism evidence="3 4">
    <name type="scientific">Psychrilyobacter piezotolerans</name>
    <dbReference type="NCBI Taxonomy" id="2293438"/>
    <lineage>
        <taxon>Bacteria</taxon>
        <taxon>Fusobacteriati</taxon>
        <taxon>Fusobacteriota</taxon>
        <taxon>Fusobacteriia</taxon>
        <taxon>Fusobacteriales</taxon>
        <taxon>Fusobacteriaceae</taxon>
        <taxon>Psychrilyobacter</taxon>
    </lineage>
</organism>
<dbReference type="Pfam" id="PF00497">
    <property type="entry name" value="SBP_bac_3"/>
    <property type="match status" value="1"/>
</dbReference>
<evidence type="ECO:0000259" key="2">
    <source>
        <dbReference type="SMART" id="SM00062"/>
    </source>
</evidence>
<dbReference type="Proteomes" id="UP000263486">
    <property type="component" value="Unassembled WGS sequence"/>
</dbReference>
<dbReference type="Gene3D" id="3.40.190.10">
    <property type="entry name" value="Periplasmic binding protein-like II"/>
    <property type="match status" value="2"/>
</dbReference>
<proteinExistence type="predicted"/>
<dbReference type="EMBL" id="QUAJ01000011">
    <property type="protein sequence ID" value="REI41321.1"/>
    <property type="molecule type" value="Genomic_DNA"/>
</dbReference>
<keyword evidence="1" id="KW-0732">Signal</keyword>
<gene>
    <name evidence="3" type="ORF">DYH56_07860</name>
</gene>
<keyword evidence="4" id="KW-1185">Reference proteome</keyword>
<accession>A0ABX9KH71</accession>
<evidence type="ECO:0000313" key="4">
    <source>
        <dbReference type="Proteomes" id="UP000263486"/>
    </source>
</evidence>
<dbReference type="PANTHER" id="PTHR35936:SF17">
    <property type="entry name" value="ARGININE-BINDING EXTRACELLULAR PROTEIN ARTP"/>
    <property type="match status" value="1"/>
</dbReference>
<comment type="caution">
    <text evidence="3">The sequence shown here is derived from an EMBL/GenBank/DDBJ whole genome shotgun (WGS) entry which is preliminary data.</text>
</comment>
<evidence type="ECO:0000256" key="1">
    <source>
        <dbReference type="ARBA" id="ARBA00022729"/>
    </source>
</evidence>
<dbReference type="PANTHER" id="PTHR35936">
    <property type="entry name" value="MEMBRANE-BOUND LYTIC MUREIN TRANSGLYCOSYLASE F"/>
    <property type="match status" value="1"/>
</dbReference>
<dbReference type="SUPFAM" id="SSF53850">
    <property type="entry name" value="Periplasmic binding protein-like II"/>
    <property type="match status" value="1"/>
</dbReference>
<protein>
    <submittedName>
        <fullName evidence="3">Amino acid ABC transporter substrate-binding protein</fullName>
    </submittedName>
</protein>
<evidence type="ECO:0000313" key="3">
    <source>
        <dbReference type="EMBL" id="REI41321.1"/>
    </source>
</evidence>
<dbReference type="RefSeq" id="WP_114642298.1">
    <property type="nucleotide sequence ID" value="NZ_JAACIO010000012.1"/>
</dbReference>
<dbReference type="InterPro" id="IPR001638">
    <property type="entry name" value="Solute-binding_3/MltF_N"/>
</dbReference>
<dbReference type="CDD" id="cd13629">
    <property type="entry name" value="PBP2_Dsm1740"/>
    <property type="match status" value="1"/>
</dbReference>
<feature type="domain" description="Solute-binding protein family 3/N-terminal" evidence="2">
    <location>
        <begin position="21"/>
        <end position="244"/>
    </location>
</feature>